<keyword evidence="3 6" id="KW-0479">Metal-binding</keyword>
<feature type="chain" id="PRO_5034872513" evidence="7">
    <location>
        <begin position="21"/>
        <end position="128"/>
    </location>
</feature>
<dbReference type="PRINTS" id="PR00604">
    <property type="entry name" value="CYTCHRMECIAB"/>
</dbReference>
<dbReference type="GO" id="GO:0009055">
    <property type="term" value="F:electron transfer activity"/>
    <property type="evidence" value="ECO:0007669"/>
    <property type="project" value="InterPro"/>
</dbReference>
<sequence length="128" mass="13546">MKLIITGALTAGLAIGAASAQTTGNVAAGKEVYLHQCSGCHSNMPGVDRFGPTLAGVYGRMSGSAPRHRYSAAMKAAHIRWNAKTLDLFLQNPRGYVHGTTMPYSGLRSATARLNVIAYLKSISPKAR</sequence>
<dbReference type="Pfam" id="PF00034">
    <property type="entry name" value="Cytochrom_C"/>
    <property type="match status" value="1"/>
</dbReference>
<dbReference type="SUPFAM" id="SSF46626">
    <property type="entry name" value="Cytochrome c"/>
    <property type="match status" value="1"/>
</dbReference>
<protein>
    <submittedName>
        <fullName evidence="9">Cytochrome c</fullName>
    </submittedName>
</protein>
<reference evidence="9 10" key="1">
    <citation type="submission" date="2017-01" db="EMBL/GenBank/DDBJ databases">
        <authorList>
            <person name="Varghese N."/>
            <person name="Submissions S."/>
        </authorList>
    </citation>
    <scope>NUCLEOTIDE SEQUENCE [LARGE SCALE GENOMIC DNA]</scope>
    <source>
        <strain evidence="9 10">ATCC 35905</strain>
    </source>
</reference>
<evidence type="ECO:0000256" key="7">
    <source>
        <dbReference type="SAM" id="SignalP"/>
    </source>
</evidence>
<feature type="domain" description="Cytochrome c" evidence="8">
    <location>
        <begin position="24"/>
        <end position="124"/>
    </location>
</feature>
<accession>A0A8G2FLR0</accession>
<dbReference type="RefSeq" id="WP_029313738.1">
    <property type="nucleotide sequence ID" value="NZ_DAOMCH010000054.1"/>
</dbReference>
<keyword evidence="2 6" id="KW-0349">Heme</keyword>
<evidence type="ECO:0000256" key="1">
    <source>
        <dbReference type="ARBA" id="ARBA00022448"/>
    </source>
</evidence>
<dbReference type="Proteomes" id="UP000186308">
    <property type="component" value="Unassembled WGS sequence"/>
</dbReference>
<evidence type="ECO:0000256" key="5">
    <source>
        <dbReference type="ARBA" id="ARBA00023004"/>
    </source>
</evidence>
<organism evidence="9 10">
    <name type="scientific">Acidiphilium rubrum</name>
    <dbReference type="NCBI Taxonomy" id="526"/>
    <lineage>
        <taxon>Bacteria</taxon>
        <taxon>Pseudomonadati</taxon>
        <taxon>Pseudomonadota</taxon>
        <taxon>Alphaproteobacteria</taxon>
        <taxon>Acetobacterales</taxon>
        <taxon>Acidocellaceae</taxon>
        <taxon>Acidiphilium</taxon>
    </lineage>
</organism>
<dbReference type="OrthoDB" id="9805828at2"/>
<evidence type="ECO:0000256" key="3">
    <source>
        <dbReference type="ARBA" id="ARBA00022723"/>
    </source>
</evidence>
<dbReference type="GO" id="GO:0020037">
    <property type="term" value="F:heme binding"/>
    <property type="evidence" value="ECO:0007669"/>
    <property type="project" value="InterPro"/>
</dbReference>
<evidence type="ECO:0000313" key="9">
    <source>
        <dbReference type="EMBL" id="SIR48954.1"/>
    </source>
</evidence>
<dbReference type="InterPro" id="IPR036909">
    <property type="entry name" value="Cyt_c-like_dom_sf"/>
</dbReference>
<evidence type="ECO:0000313" key="10">
    <source>
        <dbReference type="Proteomes" id="UP000186308"/>
    </source>
</evidence>
<proteinExistence type="predicted"/>
<feature type="signal peptide" evidence="7">
    <location>
        <begin position="1"/>
        <end position="20"/>
    </location>
</feature>
<keyword evidence="1" id="KW-0813">Transport</keyword>
<dbReference type="PROSITE" id="PS51007">
    <property type="entry name" value="CYTC"/>
    <property type="match status" value="1"/>
</dbReference>
<dbReference type="Gene3D" id="1.10.760.10">
    <property type="entry name" value="Cytochrome c-like domain"/>
    <property type="match status" value="1"/>
</dbReference>
<keyword evidence="4" id="KW-0249">Electron transport</keyword>
<dbReference type="InterPro" id="IPR009056">
    <property type="entry name" value="Cyt_c-like_dom"/>
</dbReference>
<evidence type="ECO:0000259" key="8">
    <source>
        <dbReference type="PROSITE" id="PS51007"/>
    </source>
</evidence>
<keyword evidence="5 6" id="KW-0408">Iron</keyword>
<dbReference type="AlphaFoldDB" id="A0A8G2FLR0"/>
<dbReference type="PANTHER" id="PTHR11961">
    <property type="entry name" value="CYTOCHROME C"/>
    <property type="match status" value="1"/>
</dbReference>
<dbReference type="InterPro" id="IPR002327">
    <property type="entry name" value="Cyt_c_1A/1B"/>
</dbReference>
<evidence type="ECO:0000256" key="4">
    <source>
        <dbReference type="ARBA" id="ARBA00022982"/>
    </source>
</evidence>
<dbReference type="GO" id="GO:0046872">
    <property type="term" value="F:metal ion binding"/>
    <property type="evidence" value="ECO:0007669"/>
    <property type="project" value="UniProtKB-KW"/>
</dbReference>
<dbReference type="EMBL" id="FTNE01000039">
    <property type="protein sequence ID" value="SIR48954.1"/>
    <property type="molecule type" value="Genomic_DNA"/>
</dbReference>
<evidence type="ECO:0000256" key="6">
    <source>
        <dbReference type="PROSITE-ProRule" id="PRU00433"/>
    </source>
</evidence>
<gene>
    <name evidence="9" type="ORF">SAMN05421828_1394</name>
</gene>
<comment type="caution">
    <text evidence="9">The sequence shown here is derived from an EMBL/GenBank/DDBJ whole genome shotgun (WGS) entry which is preliminary data.</text>
</comment>
<keyword evidence="10" id="KW-1185">Reference proteome</keyword>
<name>A0A8G2FLR0_ACIRU</name>
<evidence type="ECO:0000256" key="2">
    <source>
        <dbReference type="ARBA" id="ARBA00022617"/>
    </source>
</evidence>
<keyword evidence="7" id="KW-0732">Signal</keyword>